<sequence length="139" mass="15503">MQNISIKYFLVSLLFVLAIGGTILEARATLGAVQNVHQQQFQVKHQDVHLVRSWMTIPYVSYVYNVPATTLCQSLQVPNDHQIHHKTLAIIANEKHRPVSAVIATLQATITNYRKLHPLPTPPGQVRPAGIPEQKGKSL</sequence>
<organism evidence="2 3">
    <name type="scientific">Tengunoibacter tsumagoiensis</name>
    <dbReference type="NCBI Taxonomy" id="2014871"/>
    <lineage>
        <taxon>Bacteria</taxon>
        <taxon>Bacillati</taxon>
        <taxon>Chloroflexota</taxon>
        <taxon>Ktedonobacteria</taxon>
        <taxon>Ktedonobacterales</taxon>
        <taxon>Dictyobacteraceae</taxon>
        <taxon>Tengunoibacter</taxon>
    </lineage>
</organism>
<feature type="region of interest" description="Disordered" evidence="1">
    <location>
        <begin position="117"/>
        <end position="139"/>
    </location>
</feature>
<reference evidence="3" key="1">
    <citation type="submission" date="2018-12" db="EMBL/GenBank/DDBJ databases">
        <title>Tengunoibacter tsumagoiensis gen. nov., sp. nov., Dictyobacter kobayashii sp. nov., D. alpinus sp. nov., and D. joshuensis sp. nov. and description of Dictyobacteraceae fam. nov. within the order Ktedonobacterales isolated from Tengu-no-mugimeshi.</title>
        <authorList>
            <person name="Wang C.M."/>
            <person name="Zheng Y."/>
            <person name="Sakai Y."/>
            <person name="Toyoda A."/>
            <person name="Minakuchi Y."/>
            <person name="Abe K."/>
            <person name="Yokota A."/>
            <person name="Yabe S."/>
        </authorList>
    </citation>
    <scope>NUCLEOTIDE SEQUENCE [LARGE SCALE GENOMIC DNA]</scope>
    <source>
        <strain evidence="3">Uno3</strain>
    </source>
</reference>
<dbReference type="EMBL" id="BIFR01000001">
    <property type="protein sequence ID" value="GCE10272.1"/>
    <property type="molecule type" value="Genomic_DNA"/>
</dbReference>
<dbReference type="RefSeq" id="WP_126577886.1">
    <property type="nucleotide sequence ID" value="NZ_BIFR01000001.1"/>
</dbReference>
<evidence type="ECO:0000313" key="2">
    <source>
        <dbReference type="EMBL" id="GCE10272.1"/>
    </source>
</evidence>
<accession>A0A401ZTY3</accession>
<proteinExistence type="predicted"/>
<dbReference type="Proteomes" id="UP000287352">
    <property type="component" value="Unassembled WGS sequence"/>
</dbReference>
<protein>
    <submittedName>
        <fullName evidence="2">Uncharacterized protein</fullName>
    </submittedName>
</protein>
<evidence type="ECO:0000256" key="1">
    <source>
        <dbReference type="SAM" id="MobiDB-lite"/>
    </source>
</evidence>
<comment type="caution">
    <text evidence="2">The sequence shown here is derived from an EMBL/GenBank/DDBJ whole genome shotgun (WGS) entry which is preliminary data.</text>
</comment>
<evidence type="ECO:0000313" key="3">
    <source>
        <dbReference type="Proteomes" id="UP000287352"/>
    </source>
</evidence>
<gene>
    <name evidence="2" type="ORF">KTT_01310</name>
</gene>
<keyword evidence="3" id="KW-1185">Reference proteome</keyword>
<dbReference type="AlphaFoldDB" id="A0A401ZTY3"/>
<dbReference type="OrthoDB" id="159440at2"/>
<name>A0A401ZTY3_9CHLR</name>